<dbReference type="AlphaFoldDB" id="A0A0D3KLW3"/>
<dbReference type="PANTHER" id="PTHR36397">
    <property type="entry name" value="OSJNBA0081L15.1 PROTEIN"/>
    <property type="match status" value="1"/>
</dbReference>
<dbReference type="EnsemblProtists" id="EOD36748">
    <property type="protein sequence ID" value="EOD36748"/>
    <property type="gene ID" value="EMIHUDRAFT_200945"/>
</dbReference>
<dbReference type="PaxDb" id="2903-EOD36748"/>
<evidence type="ECO:0000313" key="3">
    <source>
        <dbReference type="Proteomes" id="UP000013827"/>
    </source>
</evidence>
<dbReference type="GeneID" id="17282018"/>
<dbReference type="PANTHER" id="PTHR36397:SF1">
    <property type="entry name" value="OS04G0482900 PROTEIN"/>
    <property type="match status" value="1"/>
</dbReference>
<evidence type="ECO:0000256" key="1">
    <source>
        <dbReference type="SAM" id="SignalP"/>
    </source>
</evidence>
<feature type="signal peptide" evidence="1">
    <location>
        <begin position="1"/>
        <end position="18"/>
    </location>
</feature>
<organism evidence="2 3">
    <name type="scientific">Emiliania huxleyi (strain CCMP1516)</name>
    <dbReference type="NCBI Taxonomy" id="280463"/>
    <lineage>
        <taxon>Eukaryota</taxon>
        <taxon>Haptista</taxon>
        <taxon>Haptophyta</taxon>
        <taxon>Prymnesiophyceae</taxon>
        <taxon>Isochrysidales</taxon>
        <taxon>Noelaerhabdaceae</taxon>
        <taxon>Emiliania</taxon>
    </lineage>
</organism>
<proteinExistence type="predicted"/>
<reference evidence="2" key="2">
    <citation type="submission" date="2024-10" db="UniProtKB">
        <authorList>
            <consortium name="EnsemblProtists"/>
        </authorList>
    </citation>
    <scope>IDENTIFICATION</scope>
</reference>
<sequence>MAFRLAFTLSLLAPFTAGFQAAGLPCRAAAAGERGRWALASLGEGEGEEEEEEATVYKRKKGGYVKRPVDDRDRLPYELTDVTPPERRLGTYRLAPNLGCGDMVETSEDAFVVKRVSYRYAYRAGRYRMVGKGANVVKAGRFGIEKARRAPDSPLARLPHLSLHTASLSCL</sequence>
<reference evidence="3" key="1">
    <citation type="journal article" date="2013" name="Nature">
        <title>Pan genome of the phytoplankton Emiliania underpins its global distribution.</title>
        <authorList>
            <person name="Read B.A."/>
            <person name="Kegel J."/>
            <person name="Klute M.J."/>
            <person name="Kuo A."/>
            <person name="Lefebvre S.C."/>
            <person name="Maumus F."/>
            <person name="Mayer C."/>
            <person name="Miller J."/>
            <person name="Monier A."/>
            <person name="Salamov A."/>
            <person name="Young J."/>
            <person name="Aguilar M."/>
            <person name="Claverie J.M."/>
            <person name="Frickenhaus S."/>
            <person name="Gonzalez K."/>
            <person name="Herman E.K."/>
            <person name="Lin Y.C."/>
            <person name="Napier J."/>
            <person name="Ogata H."/>
            <person name="Sarno A.F."/>
            <person name="Shmutz J."/>
            <person name="Schroeder D."/>
            <person name="de Vargas C."/>
            <person name="Verret F."/>
            <person name="von Dassow P."/>
            <person name="Valentin K."/>
            <person name="Van de Peer Y."/>
            <person name="Wheeler G."/>
            <person name="Dacks J.B."/>
            <person name="Delwiche C.F."/>
            <person name="Dyhrman S.T."/>
            <person name="Glockner G."/>
            <person name="John U."/>
            <person name="Richards T."/>
            <person name="Worden A.Z."/>
            <person name="Zhang X."/>
            <person name="Grigoriev I.V."/>
            <person name="Allen A.E."/>
            <person name="Bidle K."/>
            <person name="Borodovsky M."/>
            <person name="Bowler C."/>
            <person name="Brownlee C."/>
            <person name="Cock J.M."/>
            <person name="Elias M."/>
            <person name="Gladyshev V.N."/>
            <person name="Groth M."/>
            <person name="Guda C."/>
            <person name="Hadaegh A."/>
            <person name="Iglesias-Rodriguez M.D."/>
            <person name="Jenkins J."/>
            <person name="Jones B.M."/>
            <person name="Lawson T."/>
            <person name="Leese F."/>
            <person name="Lindquist E."/>
            <person name="Lobanov A."/>
            <person name="Lomsadze A."/>
            <person name="Malik S.B."/>
            <person name="Marsh M.E."/>
            <person name="Mackinder L."/>
            <person name="Mock T."/>
            <person name="Mueller-Roeber B."/>
            <person name="Pagarete A."/>
            <person name="Parker M."/>
            <person name="Probert I."/>
            <person name="Quesneville H."/>
            <person name="Raines C."/>
            <person name="Rensing S.A."/>
            <person name="Riano-Pachon D.M."/>
            <person name="Richier S."/>
            <person name="Rokitta S."/>
            <person name="Shiraiwa Y."/>
            <person name="Soanes D.M."/>
            <person name="van der Giezen M."/>
            <person name="Wahlund T.M."/>
            <person name="Williams B."/>
            <person name="Wilson W."/>
            <person name="Wolfe G."/>
            <person name="Wurch L.L."/>
        </authorList>
    </citation>
    <scope>NUCLEOTIDE SEQUENCE</scope>
</reference>
<protein>
    <submittedName>
        <fullName evidence="2">Uncharacterized protein</fullName>
    </submittedName>
</protein>
<keyword evidence="1" id="KW-0732">Signal</keyword>
<name>A0A0D3KLW3_EMIH1</name>
<feature type="chain" id="PRO_5044291862" evidence="1">
    <location>
        <begin position="19"/>
        <end position="171"/>
    </location>
</feature>
<dbReference type="Proteomes" id="UP000013827">
    <property type="component" value="Unassembled WGS sequence"/>
</dbReference>
<dbReference type="KEGG" id="ehx:EMIHUDRAFT_200945"/>
<keyword evidence="3" id="KW-1185">Reference proteome</keyword>
<dbReference type="HOGENOM" id="CLU_1565805_0_0_1"/>
<dbReference type="RefSeq" id="XP_005789177.1">
    <property type="nucleotide sequence ID" value="XM_005789120.1"/>
</dbReference>
<evidence type="ECO:0000313" key="2">
    <source>
        <dbReference type="EnsemblProtists" id="EOD36748"/>
    </source>
</evidence>
<accession>A0A0D3KLW3</accession>